<proteinExistence type="predicted"/>
<dbReference type="PANTHER" id="PTHR34415">
    <property type="entry name" value="INTEGRASE CATALYTIC DOMAIN-CONTAINING PROTEIN"/>
    <property type="match status" value="1"/>
</dbReference>
<sequence>MSQPPTVDDFRPVYNLVELELEDYEENELVLDTIHDLKSFFQNSNNCTCRIKQKDLRTYFEKVGFKRFFERYFELKALEERELELFVKSQLTSFEINLSITLPIKQFLVQYGTIHGFPSPLRHQDDSGVFIYLPTGQTYNSVYNKYKKNFYLTHNESEKIISYFTFRKLWLEMVPNLRFQPCASDLCEVCTSFKAKLLIAKQNVDEYNEVQAEYNKHKEAADLERKHYNNNIESKNNPDVADICYNWAQSVYIPYSPQQVGSLYFKSPFSVNIFGVCKTEEQNYQLNFLISENELLEGVSKGANTMLNMVYYFLQTRRAKKLKVTCNNCSSQNINNLSLWFWSWLCSLGWYEEVIINFMIPEHTKFICNLFFGQIKKVYRDNRINTIDDIETIVNNSSKGNNAIQYKSKVRKVYASKKSGGEEISFQLLHSNNFDKNGQLNTIPPIPLSSDQKKYLYTKIRQHVDDPYKDILCPQP</sequence>
<dbReference type="Proteomes" id="UP000789901">
    <property type="component" value="Unassembled WGS sequence"/>
</dbReference>
<evidence type="ECO:0000259" key="1">
    <source>
        <dbReference type="Pfam" id="PF25273"/>
    </source>
</evidence>
<gene>
    <name evidence="2" type="ORF">GMARGA_LOCUS12141</name>
</gene>
<evidence type="ECO:0000313" key="2">
    <source>
        <dbReference type="EMBL" id="CAG8701323.1"/>
    </source>
</evidence>
<dbReference type="Pfam" id="PF25273">
    <property type="entry name" value="DUF7869"/>
    <property type="match status" value="1"/>
</dbReference>
<reference evidence="2 3" key="1">
    <citation type="submission" date="2021-06" db="EMBL/GenBank/DDBJ databases">
        <authorList>
            <person name="Kallberg Y."/>
            <person name="Tangrot J."/>
            <person name="Rosling A."/>
        </authorList>
    </citation>
    <scope>NUCLEOTIDE SEQUENCE [LARGE SCALE GENOMIC DNA]</scope>
    <source>
        <strain evidence="2 3">120-4 pot B 10/14</strain>
    </source>
</reference>
<organism evidence="2 3">
    <name type="scientific">Gigaspora margarita</name>
    <dbReference type="NCBI Taxonomy" id="4874"/>
    <lineage>
        <taxon>Eukaryota</taxon>
        <taxon>Fungi</taxon>
        <taxon>Fungi incertae sedis</taxon>
        <taxon>Mucoromycota</taxon>
        <taxon>Glomeromycotina</taxon>
        <taxon>Glomeromycetes</taxon>
        <taxon>Diversisporales</taxon>
        <taxon>Gigasporaceae</taxon>
        <taxon>Gigaspora</taxon>
    </lineage>
</organism>
<dbReference type="InterPro" id="IPR057191">
    <property type="entry name" value="DUF7869"/>
</dbReference>
<dbReference type="EMBL" id="CAJVQB010007332">
    <property type="protein sequence ID" value="CAG8701323.1"/>
    <property type="molecule type" value="Genomic_DNA"/>
</dbReference>
<evidence type="ECO:0000313" key="3">
    <source>
        <dbReference type="Proteomes" id="UP000789901"/>
    </source>
</evidence>
<comment type="caution">
    <text evidence="2">The sequence shown here is derived from an EMBL/GenBank/DDBJ whole genome shotgun (WGS) entry which is preliminary data.</text>
</comment>
<protein>
    <submittedName>
        <fullName evidence="2">29013_t:CDS:1</fullName>
    </submittedName>
</protein>
<dbReference type="PANTHER" id="PTHR34415:SF1">
    <property type="entry name" value="INTEGRASE CATALYTIC DOMAIN-CONTAINING PROTEIN"/>
    <property type="match status" value="1"/>
</dbReference>
<feature type="domain" description="DUF7869" evidence="1">
    <location>
        <begin position="271"/>
        <end position="417"/>
    </location>
</feature>
<name>A0ABN7UYA8_GIGMA</name>
<accession>A0ABN7UYA8</accession>
<keyword evidence="3" id="KW-1185">Reference proteome</keyword>